<evidence type="ECO:0000313" key="3">
    <source>
        <dbReference type="Proteomes" id="UP000236928"/>
    </source>
</evidence>
<evidence type="ECO:0000256" key="1">
    <source>
        <dbReference type="SAM" id="MobiDB-lite"/>
    </source>
</evidence>
<reference evidence="2 3" key="1">
    <citation type="submission" date="2014-04" db="EMBL/GenBank/DDBJ databases">
        <title>Comparative Genomics of Cryptosporidium Species.</title>
        <authorList>
            <person name="Silva J.C."/>
            <person name="Su Q."/>
            <person name="Chalmers R."/>
            <person name="Chibucos M.C."/>
            <person name="Elwin K."/>
            <person name="Godinez A."/>
            <person name="Guo F."/>
            <person name="Huynh K."/>
            <person name="Orvis J."/>
            <person name="Ott S."/>
            <person name="Sadzewicz L."/>
            <person name="Sengamalay N."/>
            <person name="Shetty A."/>
            <person name="Sun M."/>
            <person name="Tallon L."/>
            <person name="Xiao L."/>
            <person name="Zhang H."/>
            <person name="Fraser C.M."/>
            <person name="Zhu G."/>
            <person name="Kissinger J."/>
            <person name="Widmer G."/>
        </authorList>
    </citation>
    <scope>NUCLEOTIDE SEQUENCE [LARGE SCALE GENOMIC DNA]</scope>
    <source>
        <strain evidence="2 3">UKMEL1</strain>
    </source>
</reference>
<dbReference type="Proteomes" id="UP000236928">
    <property type="component" value="Unassembled WGS sequence"/>
</dbReference>
<dbReference type="VEuPathDB" id="CryptoDB:CmeUKMEL1_10360"/>
<dbReference type="EMBL" id="JIBK01000034">
    <property type="protein sequence ID" value="POM84031.1"/>
    <property type="molecule type" value="Genomic_DNA"/>
</dbReference>
<feature type="compositionally biased region" description="Basic residues" evidence="1">
    <location>
        <begin position="77"/>
        <end position="87"/>
    </location>
</feature>
<feature type="region of interest" description="Disordered" evidence="1">
    <location>
        <begin position="134"/>
        <end position="157"/>
    </location>
</feature>
<organism evidence="2 3">
    <name type="scientific">Cryptosporidium meleagridis</name>
    <dbReference type="NCBI Taxonomy" id="93969"/>
    <lineage>
        <taxon>Eukaryota</taxon>
        <taxon>Sar</taxon>
        <taxon>Alveolata</taxon>
        <taxon>Apicomplexa</taxon>
        <taxon>Conoidasida</taxon>
        <taxon>Coccidia</taxon>
        <taxon>Eucoccidiorida</taxon>
        <taxon>Eimeriorina</taxon>
        <taxon>Cryptosporidiidae</taxon>
        <taxon>Cryptosporidium</taxon>
    </lineage>
</organism>
<feature type="region of interest" description="Disordered" evidence="1">
    <location>
        <begin position="62"/>
        <end position="87"/>
    </location>
</feature>
<gene>
    <name evidence="2" type="ORF">CmeUKMEL1_10360</name>
</gene>
<sequence>MEDNLGKPLTRGQRKRRLVLERVKRKQDLFSYLLREKQLENAKNIKKRFYNLNNLKHEIINASEVDKQEAPSQGQGKKNKLSRKKIQNIKKSSMEFYKDVLQHPDFNELDSIKSKLMEKFENNDHGNDQIMDIVKKPKKGKQKVNKSVKVAKSIKKR</sequence>
<protein>
    <submittedName>
        <fullName evidence="2">Uncharacterized protein</fullName>
    </submittedName>
</protein>
<dbReference type="AlphaFoldDB" id="A0A2P4Z1X9"/>
<name>A0A2P4Z1X9_9CRYT</name>
<feature type="compositionally biased region" description="Basic residues" evidence="1">
    <location>
        <begin position="136"/>
        <end position="146"/>
    </location>
</feature>
<proteinExistence type="predicted"/>
<comment type="caution">
    <text evidence="2">The sequence shown here is derived from an EMBL/GenBank/DDBJ whole genome shotgun (WGS) entry which is preliminary data.</text>
</comment>
<evidence type="ECO:0000313" key="2">
    <source>
        <dbReference type="EMBL" id="POM84031.1"/>
    </source>
</evidence>
<dbReference type="OrthoDB" id="342445at2759"/>
<accession>A0A2P4Z1X9</accession>
<keyword evidence="3" id="KW-1185">Reference proteome</keyword>